<name>A0A7X9E7A5_UNCKA</name>
<dbReference type="AlphaFoldDB" id="A0A7X9E7A5"/>
<dbReference type="Proteomes" id="UP000590542">
    <property type="component" value="Unassembled WGS sequence"/>
</dbReference>
<evidence type="ECO:0000313" key="1">
    <source>
        <dbReference type="EMBL" id="NMB91825.1"/>
    </source>
</evidence>
<proteinExistence type="predicted"/>
<organism evidence="1 2">
    <name type="scientific">candidate division WWE3 bacterium</name>
    <dbReference type="NCBI Taxonomy" id="2053526"/>
    <lineage>
        <taxon>Bacteria</taxon>
        <taxon>Katanobacteria</taxon>
    </lineage>
</organism>
<evidence type="ECO:0000313" key="2">
    <source>
        <dbReference type="Proteomes" id="UP000590542"/>
    </source>
</evidence>
<reference evidence="1 2" key="1">
    <citation type="journal article" date="2020" name="Biotechnol. Biofuels">
        <title>New insights from the biogas microbiome by comprehensive genome-resolved metagenomics of nearly 1600 species originating from multiple anaerobic digesters.</title>
        <authorList>
            <person name="Campanaro S."/>
            <person name="Treu L."/>
            <person name="Rodriguez-R L.M."/>
            <person name="Kovalovszki A."/>
            <person name="Ziels R.M."/>
            <person name="Maus I."/>
            <person name="Zhu X."/>
            <person name="Kougias P.G."/>
            <person name="Basile A."/>
            <person name="Luo G."/>
            <person name="Schluter A."/>
            <person name="Konstantinidis K.T."/>
            <person name="Angelidaki I."/>
        </authorList>
    </citation>
    <scope>NUCLEOTIDE SEQUENCE [LARGE SCALE GENOMIC DNA]</scope>
    <source>
        <strain evidence="1">AS27yjCOA_202</strain>
    </source>
</reference>
<accession>A0A7X9E7A5</accession>
<comment type="caution">
    <text evidence="1">The sequence shown here is derived from an EMBL/GenBank/DDBJ whole genome shotgun (WGS) entry which is preliminary data.</text>
</comment>
<protein>
    <submittedName>
        <fullName evidence="1">Uncharacterized protein</fullName>
    </submittedName>
</protein>
<dbReference type="EMBL" id="JAAZNV010000011">
    <property type="protein sequence ID" value="NMB91825.1"/>
    <property type="molecule type" value="Genomic_DNA"/>
</dbReference>
<gene>
    <name evidence="1" type="ORF">GYA37_03190</name>
</gene>
<sequence length="201" mass="22422">MNTNDTRLTLSEVQGPFIDLLEKIGGRDGELWLRGLNKFLRKENPWEKPESFKIVEVGTYKDVKSLRKALEESGVQIGDWAGDILNKTKLSKSKQSLDLVVLSVKELGFPQGTQLKDIYEAAKNQGLDLCPAEVGPQLRLQYPDQPNGEWLVIAMEPIKDSGGALGLFRVGCGGGGLWLNAYNGNPDNFWNGNNRFVFVRR</sequence>